<dbReference type="Pfam" id="PF07009">
    <property type="entry name" value="NusG_II"/>
    <property type="match status" value="1"/>
</dbReference>
<comment type="caution">
    <text evidence="1">The sequence shown here is derived from an EMBL/GenBank/DDBJ whole genome shotgun (WGS) entry which is preliminary data.</text>
</comment>
<dbReference type="CDD" id="cd09911">
    <property type="entry name" value="Lin0431_like"/>
    <property type="match status" value="1"/>
</dbReference>
<dbReference type="EMBL" id="BOSE01000008">
    <property type="protein sequence ID" value="GIP18198.1"/>
    <property type="molecule type" value="Genomic_DNA"/>
</dbReference>
<dbReference type="RefSeq" id="WP_213518361.1">
    <property type="nucleotide sequence ID" value="NZ_BOSE01000008.1"/>
</dbReference>
<reference evidence="1" key="1">
    <citation type="submission" date="2021-03" db="EMBL/GenBank/DDBJ databases">
        <title>Antimicrobial resistance genes in bacteria isolated from Japanese honey, and their potential for conferring macrolide and lincosamide resistance in the American foulbrood pathogen Paenibacillus larvae.</title>
        <authorList>
            <person name="Okamoto M."/>
            <person name="Kumagai M."/>
            <person name="Kanamori H."/>
            <person name="Takamatsu D."/>
        </authorList>
    </citation>
    <scope>NUCLEOTIDE SEQUENCE</scope>
    <source>
        <strain evidence="1">J40TS1</strain>
    </source>
</reference>
<evidence type="ECO:0000313" key="2">
    <source>
        <dbReference type="Proteomes" id="UP000683139"/>
    </source>
</evidence>
<proteinExistence type="predicted"/>
<organism evidence="1 2">
    <name type="scientific">Paenibacillus montaniterrae</name>
    <dbReference type="NCBI Taxonomy" id="429341"/>
    <lineage>
        <taxon>Bacteria</taxon>
        <taxon>Bacillati</taxon>
        <taxon>Bacillota</taxon>
        <taxon>Bacilli</taxon>
        <taxon>Bacillales</taxon>
        <taxon>Paenibacillaceae</taxon>
        <taxon>Paenibacillus</taxon>
    </lineage>
</organism>
<name>A0A919YWR7_9BACL</name>
<keyword evidence="2" id="KW-1185">Reference proteome</keyword>
<dbReference type="Proteomes" id="UP000683139">
    <property type="component" value="Unassembled WGS sequence"/>
</dbReference>
<dbReference type="Gene3D" id="2.60.320.10">
    <property type="entry name" value="N-utilization substance G protein NusG, insert domain"/>
    <property type="match status" value="1"/>
</dbReference>
<keyword evidence="1" id="KW-0449">Lipoprotein</keyword>
<dbReference type="AlphaFoldDB" id="A0A919YWR7"/>
<sequence>MKRGDIAIAALILIALAWFAFSALKDSHSFEQAAFASIYVNGEHYDEVALTEEEHEIEIRSERGYNRLKVSNYGIEMLEADCPDQLCIGFGHIHATNEKIVCLPNRIFIEVHGADDSEGVDAIVS</sequence>
<evidence type="ECO:0000313" key="1">
    <source>
        <dbReference type="EMBL" id="GIP18198.1"/>
    </source>
</evidence>
<protein>
    <submittedName>
        <fullName evidence="1">Lipoprotein</fullName>
    </submittedName>
</protein>
<accession>A0A919YWR7</accession>
<dbReference type="InterPro" id="IPR038690">
    <property type="entry name" value="NusG_2_sf"/>
</dbReference>
<gene>
    <name evidence="1" type="ORF">J40TS1_38400</name>
</gene>